<dbReference type="EC" id="2.7.7.7" evidence="2"/>
<evidence type="ECO:0000256" key="1">
    <source>
        <dbReference type="ARBA" id="ARBA00010945"/>
    </source>
</evidence>
<feature type="domain" description="UmuC" evidence="13">
    <location>
        <begin position="102"/>
        <end position="286"/>
    </location>
</feature>
<dbReference type="InterPro" id="IPR043128">
    <property type="entry name" value="Rev_trsase/Diguanyl_cyclase"/>
</dbReference>
<dbReference type="GO" id="GO:0006260">
    <property type="term" value="P:DNA replication"/>
    <property type="evidence" value="ECO:0007669"/>
    <property type="project" value="UniProtKB-KW"/>
</dbReference>
<dbReference type="Gene3D" id="1.10.150.810">
    <property type="match status" value="1"/>
</dbReference>
<protein>
    <recommendedName>
        <fullName evidence="3">DNA polymerase kappa</fullName>
        <ecNumber evidence="2">2.7.7.7</ecNumber>
    </recommendedName>
</protein>
<keyword evidence="8" id="KW-0227">DNA damage</keyword>
<dbReference type="GO" id="GO:0046872">
    <property type="term" value="F:metal ion binding"/>
    <property type="evidence" value="ECO:0007669"/>
    <property type="project" value="UniProtKB-KW"/>
</dbReference>
<dbReference type="Gene3D" id="3.40.1170.60">
    <property type="match status" value="1"/>
</dbReference>
<dbReference type="FunFam" id="3.30.1490.100:FF:000004">
    <property type="entry name" value="DNA polymerase IV"/>
    <property type="match status" value="1"/>
</dbReference>
<dbReference type="Pfam" id="PF11799">
    <property type="entry name" value="IMS_C"/>
    <property type="match status" value="1"/>
</dbReference>
<evidence type="ECO:0000256" key="9">
    <source>
        <dbReference type="ARBA" id="ARBA00022842"/>
    </source>
</evidence>
<gene>
    <name evidence="14" type="ORF">BSTOLATCC_MIC1316</name>
</gene>
<evidence type="ECO:0000256" key="7">
    <source>
        <dbReference type="ARBA" id="ARBA00022723"/>
    </source>
</evidence>
<dbReference type="InterPro" id="IPR001126">
    <property type="entry name" value="UmuC"/>
</dbReference>
<dbReference type="InterPro" id="IPR043502">
    <property type="entry name" value="DNA/RNA_pol_sf"/>
</dbReference>
<evidence type="ECO:0000256" key="6">
    <source>
        <dbReference type="ARBA" id="ARBA00022705"/>
    </source>
</evidence>
<keyword evidence="6" id="KW-0235">DNA replication</keyword>
<evidence type="ECO:0000313" key="14">
    <source>
        <dbReference type="EMBL" id="CAG9310471.1"/>
    </source>
</evidence>
<evidence type="ECO:0000256" key="10">
    <source>
        <dbReference type="ARBA" id="ARBA00022932"/>
    </source>
</evidence>
<dbReference type="AlphaFoldDB" id="A0AAU9I7P4"/>
<proteinExistence type="inferred from homology"/>
<keyword evidence="7" id="KW-0479">Metal-binding</keyword>
<keyword evidence="9" id="KW-0460">Magnesium</keyword>
<dbReference type="PANTHER" id="PTHR11076:SF33">
    <property type="entry name" value="DNA POLYMERASE KAPPA"/>
    <property type="match status" value="1"/>
</dbReference>
<accession>A0AAU9I7P4</accession>
<organism evidence="14 15">
    <name type="scientific">Blepharisma stoltei</name>
    <dbReference type="NCBI Taxonomy" id="1481888"/>
    <lineage>
        <taxon>Eukaryota</taxon>
        <taxon>Sar</taxon>
        <taxon>Alveolata</taxon>
        <taxon>Ciliophora</taxon>
        <taxon>Postciliodesmatophora</taxon>
        <taxon>Heterotrichea</taxon>
        <taxon>Heterotrichida</taxon>
        <taxon>Blepharismidae</taxon>
        <taxon>Blepharisma</taxon>
    </lineage>
</organism>
<dbReference type="NCBIfam" id="NF002677">
    <property type="entry name" value="PRK02406.1"/>
    <property type="match status" value="1"/>
</dbReference>
<dbReference type="InterPro" id="IPR017961">
    <property type="entry name" value="DNA_pol_Y-fam_little_finger"/>
</dbReference>
<dbReference type="GO" id="GO:0003887">
    <property type="term" value="F:DNA-directed DNA polymerase activity"/>
    <property type="evidence" value="ECO:0007669"/>
    <property type="project" value="UniProtKB-KW"/>
</dbReference>
<evidence type="ECO:0000256" key="3">
    <source>
        <dbReference type="ARBA" id="ARBA00016178"/>
    </source>
</evidence>
<dbReference type="PANTHER" id="PTHR11076">
    <property type="entry name" value="DNA REPAIR POLYMERASE UMUC / TRANSFERASE FAMILY MEMBER"/>
    <property type="match status" value="1"/>
</dbReference>
<keyword evidence="10" id="KW-0239">DNA-directed DNA polymerase</keyword>
<dbReference type="Gene3D" id="3.30.1490.100">
    <property type="entry name" value="DNA polymerase, Y-family, little finger domain"/>
    <property type="match status" value="1"/>
</dbReference>
<dbReference type="InterPro" id="IPR022880">
    <property type="entry name" value="DNApol_IV"/>
</dbReference>
<reference evidence="14" key="1">
    <citation type="submission" date="2021-09" db="EMBL/GenBank/DDBJ databases">
        <authorList>
            <consortium name="AG Swart"/>
            <person name="Singh M."/>
            <person name="Singh A."/>
            <person name="Seah K."/>
            <person name="Emmerich C."/>
        </authorList>
    </citation>
    <scope>NUCLEOTIDE SEQUENCE</scope>
    <source>
        <strain evidence="14">ATCC30299</strain>
    </source>
</reference>
<evidence type="ECO:0000256" key="12">
    <source>
        <dbReference type="ARBA" id="ARBA00049244"/>
    </source>
</evidence>
<comment type="catalytic activity">
    <reaction evidence="12">
        <text>DNA(n) + a 2'-deoxyribonucleoside 5'-triphosphate = DNA(n+1) + diphosphate</text>
        <dbReference type="Rhea" id="RHEA:22508"/>
        <dbReference type="Rhea" id="RHEA-COMP:17339"/>
        <dbReference type="Rhea" id="RHEA-COMP:17340"/>
        <dbReference type="ChEBI" id="CHEBI:33019"/>
        <dbReference type="ChEBI" id="CHEBI:61560"/>
        <dbReference type="ChEBI" id="CHEBI:173112"/>
        <dbReference type="EC" id="2.7.7.7"/>
    </reaction>
</comment>
<dbReference type="CDD" id="cd03586">
    <property type="entry name" value="PolY_Pol_IV_kappa"/>
    <property type="match status" value="1"/>
</dbReference>
<dbReference type="SUPFAM" id="SSF100879">
    <property type="entry name" value="Lesion bypass DNA polymerase (Y-family), little finger domain"/>
    <property type="match status" value="1"/>
</dbReference>
<evidence type="ECO:0000256" key="8">
    <source>
        <dbReference type="ARBA" id="ARBA00022763"/>
    </source>
</evidence>
<keyword evidence="4" id="KW-0808">Transferase</keyword>
<evidence type="ECO:0000313" key="15">
    <source>
        <dbReference type="Proteomes" id="UP001162131"/>
    </source>
</evidence>
<evidence type="ECO:0000256" key="5">
    <source>
        <dbReference type="ARBA" id="ARBA00022695"/>
    </source>
</evidence>
<evidence type="ECO:0000256" key="11">
    <source>
        <dbReference type="ARBA" id="ARBA00023204"/>
    </source>
</evidence>
<keyword evidence="5" id="KW-0548">Nucleotidyltransferase</keyword>
<dbReference type="InterPro" id="IPR024728">
    <property type="entry name" value="PolY_HhH_motif"/>
</dbReference>
<keyword evidence="15" id="KW-1185">Reference proteome</keyword>
<dbReference type="EMBL" id="CAJZBQ010000002">
    <property type="protein sequence ID" value="CAG9310471.1"/>
    <property type="molecule type" value="Genomic_DNA"/>
</dbReference>
<comment type="caution">
    <text evidence="14">The sequence shown here is derived from an EMBL/GenBank/DDBJ whole genome shotgun (WGS) entry which is preliminary data.</text>
</comment>
<sequence>MENNEDTTPNIRHMYNFTHEKAGMQGLDREQIDKIIYETSKNSEHYKHEQQKTEQILKKTHQMKIEIEKYKEMGHEFLARAEANVNHLVESIEKSRVMTETWLHIDMDMFYASVEIRDNPELADKPIAVGGLSMISTANYIARRFGVRSAMPGFIGQKLCPDLIFVKHNFGKYQTEGQKIREIFKDYDPEFESMGLDEAYLWITPILDARGINNDEGRQVIASEIRAKIYEKTQLTASAGIACNKMLAKIASDANKPNGQFYLPPDRDTIINYLQNQNIRKIPGIGKVQEKILNELGVKTCADILRLKLELSFVYNESLNFFIRAALGIGSVHHSDVYEDQKSISISRTFKATNDMSFIDSKLRDFCESISEELIEKDAECKTVSVFVKTYKFENTNKSETSKRFIHKIDDIYNIAARLLATIKPFEPIRLLGLRASNLEFSRSKRKSIDSYWKIQEFTAPEISPVSTSEKEEPKTDESKEEFKEIMKGIKLIRQQCPKCQEWFTMSEYRMEIHIGECSPENFSLKRKIPVQQTTKKKLKTNNGVTLDKFFSKT</sequence>
<dbReference type="Gene3D" id="3.30.70.270">
    <property type="match status" value="2"/>
</dbReference>
<dbReference type="SUPFAM" id="SSF56672">
    <property type="entry name" value="DNA/RNA polymerases"/>
    <property type="match status" value="1"/>
</dbReference>
<dbReference type="GO" id="GO:0005634">
    <property type="term" value="C:nucleus"/>
    <property type="evidence" value="ECO:0007669"/>
    <property type="project" value="TreeGrafter"/>
</dbReference>
<keyword evidence="11" id="KW-0234">DNA repair</keyword>
<dbReference type="GO" id="GO:0003684">
    <property type="term" value="F:damaged DNA binding"/>
    <property type="evidence" value="ECO:0007669"/>
    <property type="project" value="InterPro"/>
</dbReference>
<dbReference type="GO" id="GO:0042276">
    <property type="term" value="P:error-prone translesion synthesis"/>
    <property type="evidence" value="ECO:0007669"/>
    <property type="project" value="TreeGrafter"/>
</dbReference>
<dbReference type="FunFam" id="3.40.1170.60:FF:000002">
    <property type="entry name" value="Polymerase (DNA directed) kappa"/>
    <property type="match status" value="1"/>
</dbReference>
<dbReference type="Proteomes" id="UP001162131">
    <property type="component" value="Unassembled WGS sequence"/>
</dbReference>
<dbReference type="InterPro" id="IPR050116">
    <property type="entry name" value="DNA_polymerase-Y"/>
</dbReference>
<dbReference type="Gene3D" id="1.10.150.20">
    <property type="entry name" value="5' to 3' exonuclease, C-terminal subdomain"/>
    <property type="match status" value="1"/>
</dbReference>
<dbReference type="InterPro" id="IPR036775">
    <property type="entry name" value="DNA_pol_Y-fam_lit_finger_sf"/>
</dbReference>
<name>A0AAU9I7P4_9CILI</name>
<dbReference type="Pfam" id="PF00817">
    <property type="entry name" value="IMS"/>
    <property type="match status" value="1"/>
</dbReference>
<dbReference type="Pfam" id="PF11798">
    <property type="entry name" value="IMS_HHH"/>
    <property type="match status" value="1"/>
</dbReference>
<dbReference type="PROSITE" id="PS50173">
    <property type="entry name" value="UMUC"/>
    <property type="match status" value="1"/>
</dbReference>
<comment type="similarity">
    <text evidence="1">Belongs to the DNA polymerase type-Y family.</text>
</comment>
<dbReference type="GO" id="GO:0006281">
    <property type="term" value="P:DNA repair"/>
    <property type="evidence" value="ECO:0007669"/>
    <property type="project" value="UniProtKB-KW"/>
</dbReference>
<evidence type="ECO:0000259" key="13">
    <source>
        <dbReference type="PROSITE" id="PS50173"/>
    </source>
</evidence>
<evidence type="ECO:0000256" key="4">
    <source>
        <dbReference type="ARBA" id="ARBA00022679"/>
    </source>
</evidence>
<evidence type="ECO:0000256" key="2">
    <source>
        <dbReference type="ARBA" id="ARBA00012417"/>
    </source>
</evidence>